<dbReference type="PANTHER" id="PTHR11977">
    <property type="entry name" value="VILLIN"/>
    <property type="match status" value="1"/>
</dbReference>
<name>A0ABY7DN08_MYAAR</name>
<evidence type="ECO:0000256" key="3">
    <source>
        <dbReference type="SAM" id="MobiDB-lite"/>
    </source>
</evidence>
<dbReference type="PANTHER" id="PTHR11977:SF51">
    <property type="entry name" value="PROTEIN FLIGHTLESS-1 HOMOLOG"/>
    <property type="match status" value="1"/>
</dbReference>
<keyword evidence="1" id="KW-0433">Leucine-rich repeat</keyword>
<evidence type="ECO:0000313" key="7">
    <source>
        <dbReference type="Proteomes" id="UP001164746"/>
    </source>
</evidence>
<dbReference type="InterPro" id="IPR007122">
    <property type="entry name" value="Villin/Gelsolin"/>
</dbReference>
<dbReference type="PRINTS" id="PR00597">
    <property type="entry name" value="GELSOLIN"/>
</dbReference>
<dbReference type="CDD" id="cd11291">
    <property type="entry name" value="gelsolin_S6_like"/>
    <property type="match status" value="1"/>
</dbReference>
<feature type="domain" description="Gelsolin-like" evidence="4">
    <location>
        <begin position="1141"/>
        <end position="1193"/>
    </location>
</feature>
<feature type="domain" description="Disease resistance R13L4/SHOC-2-like LRR" evidence="5">
    <location>
        <begin position="9"/>
        <end position="113"/>
    </location>
</feature>
<dbReference type="Pfam" id="PF23598">
    <property type="entry name" value="LRR_14"/>
    <property type="match status" value="1"/>
</dbReference>
<feature type="domain" description="Gelsolin-like" evidence="4">
    <location>
        <begin position="750"/>
        <end position="819"/>
    </location>
</feature>
<dbReference type="EMBL" id="CP111013">
    <property type="protein sequence ID" value="WAQ97453.1"/>
    <property type="molecule type" value="Genomic_DNA"/>
</dbReference>
<feature type="domain" description="Gelsolin-like" evidence="4">
    <location>
        <begin position="634"/>
        <end position="702"/>
    </location>
</feature>
<sequence>MAATGVLPFVRGIDLTKNDFQESKFPKHIADMTGLRWLKLNRTGLTEMPKEMGNLTKLEHLSLIKNNISSLGRDVEKLTSLRTINCRHNKLTDKGIPNKVFQLQDLSVVDFSHNELNEVPPELENAKGVIVLNLSNNNIEMLPNQMFINLLDLTYLDLSNNGLETLPPQMRRLTSLQTLILNNNPLVHAQLRQVPAMTALQMLHMRNTQRTIANFPSGLDSLTNLLDVDLSRNDLPRIPEPLYKLSCLTHLNLADNQITELSLLIDTWVNLQTLNLSRNKIQTLPNSLHKMQSLKKLYLNSNQLDFEGIPSSIGKLHNLEVFSAANNNIEMIPEGLCRCGKLKKLLLNSNRLITLPDILHLLPELETLDVRDNPDLVMPPKPAELTKDKGYYNIDFSLNNQLRLAGAPTAAAQTSPQPAKDPVARKLRLRRRRGKQDESEKVLQGMRDVAKDRDKAAVTQKEEEEKMAHKPKKWNENLNRPHLDYSEIFGEEVGQIPGITCWEIENFLPNQVEDVLIGKFYEADCYIILKTFIDETNSLNWKIYYWIGEQTTLDKKACAAIHAVNLRNLLGAECRSIREEMNDESDDFLDLFDNPVSYIGGGRTASGFFTVEELSYETRVYRAIGVQSVYMERMPAKMTSLDPRFVYLVDTGMAIFIWVGKKSKGVTKTKSRLIAEKINKNERKGKAEIEVLPQGSEVSAFWRALNVMKAEDVKPLKEWVPNDYENPEARLYKVGLGMGYLELPQEEIPHGKLKKSILDTKQVYIMDCKSDVFVWIGKKSTRLIRAAALKLSQELNAMLDRPGYCTVTRCLEGTEPQIFKTKFLGWDDVLPVDYTRTAESITRRGADMKVIMERDKMKTDLSALFMARQPAMPKEEAEQLIEEWNEDLDGMEAFVLEDKKFVRLPENEIGIFHSEDCYVFMCRYWIPEEVPEDEDEDEGEPPEEQIKCVVYFWQGRDAGNMGFFRFTFSLQKKFEALFGDNLEVVRTHQQQENLKFMSHFKRKFVIRRGKRTKEPKKPQVEFFELRANGGIISTRYTSTWIISQLIYILMVPFDTEDLNGVVYVWCGSKADHEDATLSEQIAYMMYKDNYTVQMINEGEEPENFFWVGIGGRKPYDHEADFMNFARLFRCSNEKGYFAVSEKCADFCQDDLADDDVMILDNGQQVYLWVGKKTSDVEIKLAFKSAQVYIQHLRAKQPERPRKLLLAMKYKEHKNFFKCFHGWGKYKEVREQTTKFGTTAKVFASNG</sequence>
<dbReference type="Gene3D" id="3.80.10.10">
    <property type="entry name" value="Ribonuclease Inhibitor"/>
    <property type="match status" value="3"/>
</dbReference>
<keyword evidence="7" id="KW-1185">Reference proteome</keyword>
<evidence type="ECO:0000313" key="6">
    <source>
        <dbReference type="EMBL" id="WAQ97453.1"/>
    </source>
</evidence>
<keyword evidence="2" id="KW-0677">Repeat</keyword>
<dbReference type="Pfam" id="PF00626">
    <property type="entry name" value="Gelsolin"/>
    <property type="match status" value="4"/>
</dbReference>
<evidence type="ECO:0000256" key="2">
    <source>
        <dbReference type="ARBA" id="ARBA00022737"/>
    </source>
</evidence>
<dbReference type="SUPFAM" id="SSF52058">
    <property type="entry name" value="L domain-like"/>
    <property type="match status" value="2"/>
</dbReference>
<dbReference type="InterPro" id="IPR055414">
    <property type="entry name" value="LRR_R13L4/SHOC2-like"/>
</dbReference>
<dbReference type="SMART" id="SM00369">
    <property type="entry name" value="LRR_TYP"/>
    <property type="match status" value="12"/>
</dbReference>
<feature type="compositionally biased region" description="Basic and acidic residues" evidence="3">
    <location>
        <begin position="448"/>
        <end position="470"/>
    </location>
</feature>
<gene>
    <name evidence="6" type="ORF">MAR_030143</name>
</gene>
<dbReference type="Pfam" id="PF13855">
    <property type="entry name" value="LRR_8"/>
    <property type="match status" value="2"/>
</dbReference>
<dbReference type="PROSITE" id="PS51450">
    <property type="entry name" value="LRR"/>
    <property type="match status" value="5"/>
</dbReference>
<reference evidence="6" key="1">
    <citation type="submission" date="2022-11" db="EMBL/GenBank/DDBJ databases">
        <title>Centuries of genome instability and evolution in soft-shell clam transmissible cancer (bioRxiv).</title>
        <authorList>
            <person name="Hart S.F.M."/>
            <person name="Yonemitsu M.A."/>
            <person name="Giersch R.M."/>
            <person name="Beal B.F."/>
            <person name="Arriagada G."/>
            <person name="Davis B.W."/>
            <person name="Ostrander E.A."/>
            <person name="Goff S.P."/>
            <person name="Metzger M.J."/>
        </authorList>
    </citation>
    <scope>NUCLEOTIDE SEQUENCE</scope>
    <source>
        <strain evidence="6">MELC-2E11</strain>
        <tissue evidence="6">Siphon/mantle</tissue>
    </source>
</reference>
<dbReference type="SMART" id="SM00365">
    <property type="entry name" value="LRR_SD22"/>
    <property type="match status" value="5"/>
</dbReference>
<dbReference type="CDD" id="cd11280">
    <property type="entry name" value="gelsolin_like"/>
    <property type="match status" value="1"/>
</dbReference>
<dbReference type="SUPFAM" id="SSF55753">
    <property type="entry name" value="Actin depolymerizing proteins"/>
    <property type="match status" value="6"/>
</dbReference>
<dbReference type="Gene3D" id="3.40.20.10">
    <property type="entry name" value="Severin"/>
    <property type="match status" value="6"/>
</dbReference>
<dbReference type="CDD" id="cd11290">
    <property type="entry name" value="gelsolin_S1_like"/>
    <property type="match status" value="1"/>
</dbReference>
<proteinExistence type="predicted"/>
<dbReference type="CDD" id="cd11292">
    <property type="entry name" value="gelsolin_S3_like"/>
    <property type="match status" value="1"/>
</dbReference>
<feature type="region of interest" description="Disordered" evidence="3">
    <location>
        <begin position="430"/>
        <end position="470"/>
    </location>
</feature>
<dbReference type="InterPro" id="IPR007123">
    <property type="entry name" value="Gelsolin-like_dom"/>
</dbReference>
<evidence type="ECO:0000259" key="4">
    <source>
        <dbReference type="Pfam" id="PF00626"/>
    </source>
</evidence>
<evidence type="ECO:0000259" key="5">
    <source>
        <dbReference type="Pfam" id="PF23598"/>
    </source>
</evidence>
<dbReference type="Proteomes" id="UP001164746">
    <property type="component" value="Chromosome 2"/>
</dbReference>
<organism evidence="6 7">
    <name type="scientific">Mya arenaria</name>
    <name type="common">Soft-shell clam</name>
    <dbReference type="NCBI Taxonomy" id="6604"/>
    <lineage>
        <taxon>Eukaryota</taxon>
        <taxon>Metazoa</taxon>
        <taxon>Spiralia</taxon>
        <taxon>Lophotrochozoa</taxon>
        <taxon>Mollusca</taxon>
        <taxon>Bivalvia</taxon>
        <taxon>Autobranchia</taxon>
        <taxon>Heteroconchia</taxon>
        <taxon>Euheterodonta</taxon>
        <taxon>Imparidentia</taxon>
        <taxon>Neoheterodontei</taxon>
        <taxon>Myida</taxon>
        <taxon>Myoidea</taxon>
        <taxon>Myidae</taxon>
        <taxon>Mya</taxon>
    </lineage>
</organism>
<dbReference type="InterPro" id="IPR001611">
    <property type="entry name" value="Leu-rich_rpt"/>
</dbReference>
<feature type="domain" description="Gelsolin-like" evidence="4">
    <location>
        <begin position="512"/>
        <end position="589"/>
    </location>
</feature>
<dbReference type="InterPro" id="IPR003591">
    <property type="entry name" value="Leu-rich_rpt_typical-subtyp"/>
</dbReference>
<evidence type="ECO:0000256" key="1">
    <source>
        <dbReference type="ARBA" id="ARBA00022614"/>
    </source>
</evidence>
<protein>
    <submittedName>
        <fullName evidence="6">FLII-like protein</fullName>
    </submittedName>
</protein>
<dbReference type="InterPro" id="IPR032675">
    <property type="entry name" value="LRR_dom_sf"/>
</dbReference>
<dbReference type="InterPro" id="IPR029006">
    <property type="entry name" value="ADF-H/Gelsolin-like_dom_sf"/>
</dbReference>
<accession>A0ABY7DN08</accession>
<dbReference type="SMART" id="SM00262">
    <property type="entry name" value="GEL"/>
    <property type="match status" value="6"/>
</dbReference>